<evidence type="ECO:0000313" key="2">
    <source>
        <dbReference type="Proteomes" id="UP000664859"/>
    </source>
</evidence>
<gene>
    <name evidence="1" type="ORF">JKP88DRAFT_202803</name>
</gene>
<dbReference type="InterPro" id="IPR055308">
    <property type="entry name" value="TEX47-like"/>
</dbReference>
<dbReference type="AlphaFoldDB" id="A0A835YNJ4"/>
<dbReference type="OrthoDB" id="548795at2759"/>
<dbReference type="Proteomes" id="UP000664859">
    <property type="component" value="Unassembled WGS sequence"/>
</dbReference>
<proteinExistence type="predicted"/>
<dbReference type="Pfam" id="PF24787">
    <property type="entry name" value="TEX47"/>
    <property type="match status" value="1"/>
</dbReference>
<protein>
    <submittedName>
        <fullName evidence="1">Uncharacterized protein</fullName>
    </submittedName>
</protein>
<name>A0A835YNJ4_9STRA</name>
<dbReference type="EMBL" id="JAFCMP010000532">
    <property type="protein sequence ID" value="KAG5176840.1"/>
    <property type="molecule type" value="Genomic_DNA"/>
</dbReference>
<dbReference type="PANTHER" id="PTHR34035:SF1">
    <property type="entry name" value="TESTIS-EXPRESSED PROTEIN 47"/>
    <property type="match status" value="1"/>
</dbReference>
<organism evidence="1 2">
    <name type="scientific">Tribonema minus</name>
    <dbReference type="NCBI Taxonomy" id="303371"/>
    <lineage>
        <taxon>Eukaryota</taxon>
        <taxon>Sar</taxon>
        <taxon>Stramenopiles</taxon>
        <taxon>Ochrophyta</taxon>
        <taxon>PX clade</taxon>
        <taxon>Xanthophyceae</taxon>
        <taxon>Tribonematales</taxon>
        <taxon>Tribonemataceae</taxon>
        <taxon>Tribonema</taxon>
    </lineage>
</organism>
<accession>A0A835YNJ4</accession>
<dbReference type="PANTHER" id="PTHR34035">
    <property type="entry name" value="TESTIS-EXPRESSED PROTEIN 47"/>
    <property type="match status" value="1"/>
</dbReference>
<sequence>MPAGLDSAAVVQLHERIFDAVLAEEHAAPITGVLITQKDSTLHLIETSMDTATSFLRHLQARGGGGGSSSGGGGGGGIGAARLLAACEDCPCPYFAKWFHYHVQLMPDAGVDVEREDPVEAAWGVLDRLAELAAEVAAAGGASSSDLKRRYAHLVASNERCAALARADAFMPIGEYLDLYDTPIDAALEGERVWPAQQVVRY</sequence>
<comment type="caution">
    <text evidence="1">The sequence shown here is derived from an EMBL/GenBank/DDBJ whole genome shotgun (WGS) entry which is preliminary data.</text>
</comment>
<keyword evidence="2" id="KW-1185">Reference proteome</keyword>
<reference evidence="1" key="1">
    <citation type="submission" date="2021-02" db="EMBL/GenBank/DDBJ databases">
        <title>First Annotated Genome of the Yellow-green Alga Tribonema minus.</title>
        <authorList>
            <person name="Mahan K.M."/>
        </authorList>
    </citation>
    <scope>NUCLEOTIDE SEQUENCE</scope>
    <source>
        <strain evidence="1">UTEX B ZZ1240</strain>
    </source>
</reference>
<evidence type="ECO:0000313" key="1">
    <source>
        <dbReference type="EMBL" id="KAG5176840.1"/>
    </source>
</evidence>